<evidence type="ECO:0000313" key="2">
    <source>
        <dbReference type="Proteomes" id="UP000019586"/>
    </source>
</evidence>
<dbReference type="KEGG" id="kps:KPNJ2_01410"/>
<dbReference type="Proteomes" id="UP000019586">
    <property type="component" value="Chromosome"/>
</dbReference>
<protein>
    <submittedName>
        <fullName evidence="1">Uncharacterized protein</fullName>
    </submittedName>
</protein>
<name>W8UGN4_KLEPN</name>
<sequence length="35" mass="4106">MADRRAVIAHWWNSLISSAEFTSLLLSQRRELFSI</sequence>
<accession>W8UGN4</accession>
<reference evidence="1 2" key="1">
    <citation type="journal article" date="2014" name="Proc. Natl. Acad. Sci. U.S.A.">
        <title>Molecular dissection of the evolution of carbapenem-resistant multilocus sequence type 258 Klebsiella pneumoniae.</title>
        <authorList>
            <person name="Deleo F.R."/>
            <person name="Chen L."/>
            <person name="Porcella S.F."/>
            <person name="Martens C.A."/>
            <person name="Kobayashi S.D."/>
            <person name="Porter A.R."/>
            <person name="Chavda K.D."/>
            <person name="Jacobs M.R."/>
            <person name="Mathema B."/>
            <person name="Olsen R.J."/>
            <person name="Bonomo R.A."/>
            <person name="Musser J.M."/>
            <person name="Kreiswirth B.N."/>
        </authorList>
    </citation>
    <scope>NUCLEOTIDE SEQUENCE [LARGE SCALE GENOMIC DNA]</scope>
    <source>
        <strain evidence="1">30684/NJST258_2</strain>
    </source>
</reference>
<dbReference type="HOGENOM" id="CLU_3365434_0_0_6"/>
<dbReference type="AlphaFoldDB" id="W8UGN4"/>
<proteinExistence type="predicted"/>
<evidence type="ECO:0000313" key="1">
    <source>
        <dbReference type="EMBL" id="AHM78190.1"/>
    </source>
</evidence>
<dbReference type="EMBL" id="CP006918">
    <property type="protein sequence ID" value="AHM78190.1"/>
    <property type="molecule type" value="Genomic_DNA"/>
</dbReference>
<gene>
    <name evidence="1" type="ORF">KPNJ2_01410</name>
</gene>
<organism evidence="1 2">
    <name type="scientific">Klebsiella pneumoniae 30684/NJST258_2</name>
    <dbReference type="NCBI Taxonomy" id="1420013"/>
    <lineage>
        <taxon>Bacteria</taxon>
        <taxon>Pseudomonadati</taxon>
        <taxon>Pseudomonadota</taxon>
        <taxon>Gammaproteobacteria</taxon>
        <taxon>Enterobacterales</taxon>
        <taxon>Enterobacteriaceae</taxon>
        <taxon>Klebsiella/Raoultella group</taxon>
        <taxon>Klebsiella</taxon>
        <taxon>Klebsiella pneumoniae complex</taxon>
    </lineage>
</organism>